<reference evidence="2 3" key="1">
    <citation type="submission" date="2019-07" db="EMBL/GenBank/DDBJ databases">
        <title>Complete genome of Crassaminicella thermophila SY095.</title>
        <authorList>
            <person name="Li X."/>
        </authorList>
    </citation>
    <scope>NUCLEOTIDE SEQUENCE [LARGE SCALE GENOMIC DNA]</scope>
    <source>
        <strain evidence="2 3">SY095</strain>
    </source>
</reference>
<dbReference type="Proteomes" id="UP000324646">
    <property type="component" value="Chromosome"/>
</dbReference>
<dbReference type="KEGG" id="crs:FQB35_05290"/>
<proteinExistence type="predicted"/>
<feature type="transmembrane region" description="Helical" evidence="1">
    <location>
        <begin position="81"/>
        <end position="100"/>
    </location>
</feature>
<dbReference type="PANTHER" id="PTHR37305:SF1">
    <property type="entry name" value="MEMBRANE PROTEIN"/>
    <property type="match status" value="1"/>
</dbReference>
<keyword evidence="1" id="KW-1133">Transmembrane helix</keyword>
<dbReference type="RefSeq" id="WP_148808982.1">
    <property type="nucleotide sequence ID" value="NZ_CP042243.1"/>
</dbReference>
<dbReference type="PANTHER" id="PTHR37305">
    <property type="entry name" value="INTEGRAL MEMBRANE PROTEIN-RELATED"/>
    <property type="match status" value="1"/>
</dbReference>
<accession>A0A5C0SD62</accession>
<evidence type="ECO:0008006" key="4">
    <source>
        <dbReference type="Google" id="ProtNLM"/>
    </source>
</evidence>
<feature type="transmembrane region" description="Helical" evidence="1">
    <location>
        <begin position="272"/>
        <end position="295"/>
    </location>
</feature>
<feature type="transmembrane region" description="Helical" evidence="1">
    <location>
        <begin position="181"/>
        <end position="205"/>
    </location>
</feature>
<evidence type="ECO:0000313" key="3">
    <source>
        <dbReference type="Proteomes" id="UP000324646"/>
    </source>
</evidence>
<keyword evidence="3" id="KW-1185">Reference proteome</keyword>
<keyword evidence="1" id="KW-0472">Membrane</keyword>
<name>A0A5C0SD62_CRATE</name>
<dbReference type="EMBL" id="CP042243">
    <property type="protein sequence ID" value="QEK11827.1"/>
    <property type="molecule type" value="Genomic_DNA"/>
</dbReference>
<dbReference type="AlphaFoldDB" id="A0A5C0SD62"/>
<evidence type="ECO:0000256" key="1">
    <source>
        <dbReference type="SAM" id="Phobius"/>
    </source>
</evidence>
<dbReference type="OrthoDB" id="1908801at2"/>
<feature type="transmembrane region" description="Helical" evidence="1">
    <location>
        <begin position="212"/>
        <end position="232"/>
    </location>
</feature>
<sequence length="301" mass="34189">MIFWELKKIFKCRIGLIVIALFIFICGVMSFLKPTLETENPYRNEQYELVKDTRYEKEIESNEEYKDIDFYKVINHRADHSFMSIVMVIILVLIFSNIYTNEKISGVDNIIFSSKNKMNVLYSKLALAIILPIVIYGFYLGIESLVTFVQCGKPVNGGLGAFRIVKNSLFLKRAFTINEYLLLKVGTMLLIFISISIFSSFFSFISSSSLSSISAVLMFIGVGKVCTLIRFLPNALLNILSKVNYIDLIFYPDQFVGIYAGDVYILGKNLDLINLCNGILIGSIFIGVILCVFTFKKILTK</sequence>
<gene>
    <name evidence="2" type="ORF">FQB35_05290</name>
</gene>
<evidence type="ECO:0000313" key="2">
    <source>
        <dbReference type="EMBL" id="QEK11827.1"/>
    </source>
</evidence>
<keyword evidence="1" id="KW-0812">Transmembrane</keyword>
<feature type="transmembrane region" description="Helical" evidence="1">
    <location>
        <begin position="12"/>
        <end position="32"/>
    </location>
</feature>
<organism evidence="2 3">
    <name type="scientific">Crassaminicella thermophila</name>
    <dbReference type="NCBI Taxonomy" id="2599308"/>
    <lineage>
        <taxon>Bacteria</taxon>
        <taxon>Bacillati</taxon>
        <taxon>Bacillota</taxon>
        <taxon>Clostridia</taxon>
        <taxon>Eubacteriales</taxon>
        <taxon>Clostridiaceae</taxon>
        <taxon>Crassaminicella</taxon>
    </lineage>
</organism>
<protein>
    <recommendedName>
        <fullName evidence="4">ABC-2 family transporter protein</fullName>
    </recommendedName>
</protein>
<feature type="transmembrane region" description="Helical" evidence="1">
    <location>
        <begin position="121"/>
        <end position="139"/>
    </location>
</feature>